<evidence type="ECO:0000256" key="1">
    <source>
        <dbReference type="SAM" id="SignalP"/>
    </source>
</evidence>
<dbReference type="SMART" id="SM00318">
    <property type="entry name" value="SNc"/>
    <property type="match status" value="1"/>
</dbReference>
<comment type="caution">
    <text evidence="3">The sequence shown here is derived from an EMBL/GenBank/DDBJ whole genome shotgun (WGS) entry which is preliminary data.</text>
</comment>
<dbReference type="Proteomes" id="UP000886251">
    <property type="component" value="Unassembled WGS sequence"/>
</dbReference>
<gene>
    <name evidence="3" type="ORF">ENI96_01155</name>
</gene>
<dbReference type="Pfam" id="PF00565">
    <property type="entry name" value="SNase"/>
    <property type="match status" value="1"/>
</dbReference>
<dbReference type="EMBL" id="DRKP01000013">
    <property type="protein sequence ID" value="HEB95021.1"/>
    <property type="molecule type" value="Genomic_DNA"/>
</dbReference>
<accession>A0A831RLF5</accession>
<proteinExistence type="predicted"/>
<organism evidence="3">
    <name type="scientific">Sedimenticola thiotaurini</name>
    <dbReference type="NCBI Taxonomy" id="1543721"/>
    <lineage>
        <taxon>Bacteria</taxon>
        <taxon>Pseudomonadati</taxon>
        <taxon>Pseudomonadota</taxon>
        <taxon>Gammaproteobacteria</taxon>
        <taxon>Chromatiales</taxon>
        <taxon>Sedimenticolaceae</taxon>
        <taxon>Sedimenticola</taxon>
    </lineage>
</organism>
<dbReference type="SUPFAM" id="SSF50199">
    <property type="entry name" value="Staphylococcal nuclease"/>
    <property type="match status" value="1"/>
</dbReference>
<sequence>MFRLVAVLLLGLLLFPATSPAAQAIDGRPASVTGGDRLLLLTGDGRRLTLRLAGIEEAPGDGGAARRQLQMLVAGKPVRVEVSSRVRGGGLVGRVLLGGMDVGLRLLTAGLVRHRPGELDPALEAGYRQAEAAARRRRLGIWSTSRR</sequence>
<evidence type="ECO:0000259" key="2">
    <source>
        <dbReference type="PROSITE" id="PS50830"/>
    </source>
</evidence>
<feature type="signal peptide" evidence="1">
    <location>
        <begin position="1"/>
        <end position="24"/>
    </location>
</feature>
<feature type="domain" description="TNase-like" evidence="2">
    <location>
        <begin position="23"/>
        <end position="144"/>
    </location>
</feature>
<dbReference type="InterPro" id="IPR016071">
    <property type="entry name" value="Staphylococal_nuclease_OB-fold"/>
</dbReference>
<dbReference type="Gene3D" id="2.40.50.90">
    <property type="match status" value="1"/>
</dbReference>
<evidence type="ECO:0000313" key="3">
    <source>
        <dbReference type="EMBL" id="HEB95021.1"/>
    </source>
</evidence>
<reference evidence="3" key="1">
    <citation type="journal article" date="2020" name="mSystems">
        <title>Genome- and Community-Level Interaction Insights into Carbon Utilization and Element Cycling Functions of Hydrothermarchaeota in Hydrothermal Sediment.</title>
        <authorList>
            <person name="Zhou Z."/>
            <person name="Liu Y."/>
            <person name="Xu W."/>
            <person name="Pan J."/>
            <person name="Luo Z.H."/>
            <person name="Li M."/>
        </authorList>
    </citation>
    <scope>NUCLEOTIDE SEQUENCE [LARGE SCALE GENOMIC DNA]</scope>
    <source>
        <strain evidence="3">HyVt-443</strain>
    </source>
</reference>
<dbReference type="PROSITE" id="PS50830">
    <property type="entry name" value="TNASE_3"/>
    <property type="match status" value="1"/>
</dbReference>
<name>A0A831RLF5_9GAMM</name>
<dbReference type="AlphaFoldDB" id="A0A831RLF5"/>
<dbReference type="InterPro" id="IPR035437">
    <property type="entry name" value="SNase_OB-fold_sf"/>
</dbReference>
<feature type="chain" id="PRO_5032866916" evidence="1">
    <location>
        <begin position="25"/>
        <end position="147"/>
    </location>
</feature>
<protein>
    <submittedName>
        <fullName evidence="3">Dihydrolipoamide succinyltransferase</fullName>
    </submittedName>
</protein>
<keyword evidence="1" id="KW-0732">Signal</keyword>